<evidence type="ECO:0000256" key="1">
    <source>
        <dbReference type="ARBA" id="ARBA00024322"/>
    </source>
</evidence>
<dbReference type="AlphaFoldDB" id="A0A075RBW4"/>
<dbReference type="Pfam" id="PF00936">
    <property type="entry name" value="BMC"/>
    <property type="match status" value="2"/>
</dbReference>
<feature type="domain" description="BMC" evidence="4">
    <location>
        <begin position="4"/>
        <end position="86"/>
    </location>
</feature>
<dbReference type="PROSITE" id="PS51930">
    <property type="entry name" value="BMC_2"/>
    <property type="match status" value="2"/>
</dbReference>
<evidence type="ECO:0000256" key="2">
    <source>
        <dbReference type="ARBA" id="ARBA00024446"/>
    </source>
</evidence>
<gene>
    <name evidence="5" type="ORF">BRLA_c026710</name>
</gene>
<dbReference type="CDD" id="cd07054">
    <property type="entry name" value="BMC_PduT_repeat2"/>
    <property type="match status" value="1"/>
</dbReference>
<dbReference type="SUPFAM" id="SSF143414">
    <property type="entry name" value="CcmK-like"/>
    <property type="match status" value="2"/>
</dbReference>
<dbReference type="InterPro" id="IPR050575">
    <property type="entry name" value="BMC_shell"/>
</dbReference>
<dbReference type="InterPro" id="IPR000249">
    <property type="entry name" value="BMC_dom"/>
</dbReference>
<dbReference type="InterPro" id="IPR011238">
    <property type="entry name" value="Micro_shell_prot_PduT"/>
</dbReference>
<dbReference type="KEGG" id="blr:BRLA_c026710"/>
<comment type="subcellular location">
    <subcellularLocation>
        <location evidence="1">Bacterial microcompartment</location>
    </subcellularLocation>
</comment>
<dbReference type="InterPro" id="IPR037233">
    <property type="entry name" value="CcmK-like_sf"/>
</dbReference>
<accession>A0A075RBW4</accession>
<keyword evidence="6" id="KW-1185">Reference proteome</keyword>
<keyword evidence="2" id="KW-1283">Bacterial microcompartment</keyword>
<dbReference type="InterPro" id="IPR044872">
    <property type="entry name" value="CcmK/CsoS1_BMC"/>
</dbReference>
<evidence type="ECO:0000313" key="6">
    <source>
        <dbReference type="Proteomes" id="UP000005850"/>
    </source>
</evidence>
<dbReference type="SMART" id="SM00877">
    <property type="entry name" value="BMC"/>
    <property type="match status" value="2"/>
</dbReference>
<dbReference type="EMBL" id="CP007806">
    <property type="protein sequence ID" value="AIG26990.1"/>
    <property type="molecule type" value="Genomic_DNA"/>
</dbReference>
<dbReference type="eggNOG" id="COG4577">
    <property type="taxonomic scope" value="Bacteria"/>
</dbReference>
<protein>
    <submittedName>
        <fullName evidence="5">PduT-like ethanolamine utilization protein</fullName>
    </submittedName>
</protein>
<dbReference type="PIRSF" id="PIRSF034834">
    <property type="entry name" value="PduT"/>
    <property type="match status" value="1"/>
</dbReference>
<comment type="similarity">
    <text evidence="3">Belongs to the bacterial microcompartments protein family.</text>
</comment>
<dbReference type="PANTHER" id="PTHR33941">
    <property type="entry name" value="PROPANEDIOL UTILIZATION PROTEIN PDUA"/>
    <property type="match status" value="1"/>
</dbReference>
<dbReference type="Proteomes" id="UP000005850">
    <property type="component" value="Chromosome"/>
</dbReference>
<evidence type="ECO:0000256" key="3">
    <source>
        <dbReference type="PROSITE-ProRule" id="PRU01278"/>
    </source>
</evidence>
<dbReference type="HOGENOM" id="CLU_115793_0_0_9"/>
<dbReference type="PANTHER" id="PTHR33941:SF11">
    <property type="entry name" value="BACTERIAL MICROCOMPARTMENT SHELL PROTEIN PDUJ"/>
    <property type="match status" value="1"/>
</dbReference>
<evidence type="ECO:0000313" key="5">
    <source>
        <dbReference type="EMBL" id="AIG26990.1"/>
    </source>
</evidence>
<dbReference type="STRING" id="1042163.BRLA_c026710"/>
<dbReference type="RefSeq" id="WP_003336185.1">
    <property type="nucleotide sequence ID" value="NZ_CP007806.1"/>
</dbReference>
<feature type="domain" description="BMC" evidence="4">
    <location>
        <begin position="96"/>
        <end position="181"/>
    </location>
</feature>
<organism evidence="5 6">
    <name type="scientific">Brevibacillus laterosporus LMG 15441</name>
    <dbReference type="NCBI Taxonomy" id="1042163"/>
    <lineage>
        <taxon>Bacteria</taxon>
        <taxon>Bacillati</taxon>
        <taxon>Bacillota</taxon>
        <taxon>Bacilli</taxon>
        <taxon>Bacillales</taxon>
        <taxon>Paenibacillaceae</taxon>
        <taxon>Brevibacillus</taxon>
    </lineage>
</organism>
<reference evidence="5 6" key="1">
    <citation type="journal article" date="2011" name="J. Bacteriol.">
        <title>Genome sequence of Brevibacillus laterosporus LMG 15441, a pathogen of invertebrates.</title>
        <authorList>
            <person name="Djukic M."/>
            <person name="Poehlein A."/>
            <person name="Thurmer A."/>
            <person name="Daniel R."/>
        </authorList>
    </citation>
    <scope>NUCLEOTIDE SEQUENCE [LARGE SCALE GENOMIC DNA]</scope>
    <source>
        <strain evidence="5 6">LMG 15441</strain>
    </source>
</reference>
<name>A0A075RBW4_BRELA</name>
<proteinExistence type="inferred from homology"/>
<evidence type="ECO:0000259" key="4">
    <source>
        <dbReference type="PROSITE" id="PS51930"/>
    </source>
</evidence>
<dbReference type="Gene3D" id="3.30.70.1710">
    <property type="match status" value="2"/>
</dbReference>
<dbReference type="GO" id="GO:0031469">
    <property type="term" value="C:bacterial microcompartment"/>
    <property type="evidence" value="ECO:0007669"/>
    <property type="project" value="UniProtKB-SubCell"/>
</dbReference>
<dbReference type="CDD" id="cd07053">
    <property type="entry name" value="BMC_PduT_repeat1"/>
    <property type="match status" value="1"/>
</dbReference>
<sequence length="181" mass="19720">MSSSIGILELRSISKGYETADFMLKKSTVDIHHMRSICPGKFLIIVSGDTANVQESMEIAKKVSKDFLVSEFILNGVHNDIVNGLKKSYSTEPINAIGIFETSNVSSGIYAINLALKGAHTFLKRINLGMGIGGKLLAVITGSVSDVEQAMDIAVSSIDQKRIVHYTVMPSPSEEIKKQFR</sequence>